<reference evidence="2 3" key="1">
    <citation type="submission" date="2023-05" db="EMBL/GenBank/DDBJ databases">
        <title>B98-5 Cell Line De Novo Hybrid Assembly: An Optical Mapping Approach.</title>
        <authorList>
            <person name="Kananen K."/>
            <person name="Auerbach J.A."/>
            <person name="Kautto E."/>
            <person name="Blachly J.S."/>
        </authorList>
    </citation>
    <scope>NUCLEOTIDE SEQUENCE [LARGE SCALE GENOMIC DNA]</scope>
    <source>
        <strain evidence="2">B95-8</strain>
        <tissue evidence="2">Cell line</tissue>
    </source>
</reference>
<comment type="caution">
    <text evidence="2">The sequence shown here is derived from an EMBL/GenBank/DDBJ whole genome shotgun (WGS) entry which is preliminary data.</text>
</comment>
<feature type="compositionally biased region" description="Basic and acidic residues" evidence="1">
    <location>
        <begin position="48"/>
        <end position="58"/>
    </location>
</feature>
<keyword evidence="3" id="KW-1185">Reference proteome</keyword>
<protein>
    <submittedName>
        <fullName evidence="2">Uncharacterized protein</fullName>
    </submittedName>
</protein>
<dbReference type="Proteomes" id="UP001266305">
    <property type="component" value="Unassembled WGS sequence"/>
</dbReference>
<sequence>MSPIQVPFGLLTCPAHSTTRNFRQAQSVGPNARCGAWSRAPEEDEDGDKQLEPSQSRD</sequence>
<evidence type="ECO:0000313" key="3">
    <source>
        <dbReference type="Proteomes" id="UP001266305"/>
    </source>
</evidence>
<name>A0ABQ9VKF7_SAGOE</name>
<feature type="region of interest" description="Disordered" evidence="1">
    <location>
        <begin position="21"/>
        <end position="58"/>
    </location>
</feature>
<evidence type="ECO:0000256" key="1">
    <source>
        <dbReference type="SAM" id="MobiDB-lite"/>
    </source>
</evidence>
<organism evidence="2 3">
    <name type="scientific">Saguinus oedipus</name>
    <name type="common">Cotton-top tamarin</name>
    <name type="synonym">Oedipomidas oedipus</name>
    <dbReference type="NCBI Taxonomy" id="9490"/>
    <lineage>
        <taxon>Eukaryota</taxon>
        <taxon>Metazoa</taxon>
        <taxon>Chordata</taxon>
        <taxon>Craniata</taxon>
        <taxon>Vertebrata</taxon>
        <taxon>Euteleostomi</taxon>
        <taxon>Mammalia</taxon>
        <taxon>Eutheria</taxon>
        <taxon>Euarchontoglires</taxon>
        <taxon>Primates</taxon>
        <taxon>Haplorrhini</taxon>
        <taxon>Platyrrhini</taxon>
        <taxon>Cebidae</taxon>
        <taxon>Callitrichinae</taxon>
        <taxon>Saguinus</taxon>
    </lineage>
</organism>
<proteinExistence type="predicted"/>
<dbReference type="EMBL" id="JASSZA010000005">
    <property type="protein sequence ID" value="KAK2109848.1"/>
    <property type="molecule type" value="Genomic_DNA"/>
</dbReference>
<accession>A0ABQ9VKF7</accession>
<gene>
    <name evidence="2" type="ORF">P7K49_009594</name>
</gene>
<evidence type="ECO:0000313" key="2">
    <source>
        <dbReference type="EMBL" id="KAK2109848.1"/>
    </source>
</evidence>